<dbReference type="Pfam" id="PF00593">
    <property type="entry name" value="TonB_dep_Rec_b-barrel"/>
    <property type="match status" value="1"/>
</dbReference>
<evidence type="ECO:0000256" key="16">
    <source>
        <dbReference type="SAM" id="SignalP"/>
    </source>
</evidence>
<evidence type="ECO:0000256" key="8">
    <source>
        <dbReference type="ARBA" id="ARBA00023004"/>
    </source>
</evidence>
<keyword evidence="6 14" id="KW-0812">Transmembrane</keyword>
<name>A0ABT7CWN1_9BACT</name>
<dbReference type="InterPro" id="IPR037066">
    <property type="entry name" value="Plug_dom_sf"/>
</dbReference>
<reference evidence="19 20" key="1">
    <citation type="submission" date="2023-05" db="EMBL/GenBank/DDBJ databases">
        <authorList>
            <person name="Zhang X."/>
        </authorList>
    </citation>
    <scope>NUCLEOTIDE SEQUENCE [LARGE SCALE GENOMIC DNA]</scope>
    <source>
        <strain evidence="19 20">DM2B3-1</strain>
    </source>
</reference>
<feature type="signal peptide" evidence="16">
    <location>
        <begin position="1"/>
        <end position="19"/>
    </location>
</feature>
<feature type="chain" id="PRO_5047492250" evidence="16">
    <location>
        <begin position="20"/>
        <end position="797"/>
    </location>
</feature>
<feature type="domain" description="TonB-dependent receptor plug" evidence="18">
    <location>
        <begin position="133"/>
        <end position="232"/>
    </location>
</feature>
<keyword evidence="11 14" id="KW-0472">Membrane</keyword>
<keyword evidence="9" id="KW-0406">Ion transport</keyword>
<evidence type="ECO:0000256" key="13">
    <source>
        <dbReference type="ARBA" id="ARBA00023237"/>
    </source>
</evidence>
<evidence type="ECO:0000256" key="10">
    <source>
        <dbReference type="ARBA" id="ARBA00023077"/>
    </source>
</evidence>
<sequence>MKKTQLLFLFLISTLTAIAQSGNIKGKVQTSDGQAAPSVTVSLKGLTKGATTDASGNYELKKVTPGDYTLVVSFIGLESKEVSVTVQANETTNLPAIILKEDSKQLDEVVVVGSKKTYKVDQPSQSLRLQTPLIETPQNIQVITEKVLADQQVISMSDGVIRNVSGATRLEHWGDMYTLINVRGGRASAFRNGMNVTSNWGPLTEDMSFVDHIEFVKGPAGFMMSNGNPNGIYNVVTKKPTGRDFNGAASLTLGSFDLYRGTLDLDGKLEKTGKLLFRLNLMGQTKNSFRLYEFNDRFSIAPVISYKIDDNTTLTAEYTFQHVSMSNIGSAYIFGTGGYTETPVELTLNDPRIDPTKINDHTFILNLQHKINDNWKLTAQGAYFNYQQVGSSLWLPFLADPTATIKPNGDLLREISIADASNIARFGQVFVNGDVTTGIIRHRILGGLDLGTKEYLGDWNQKHILDSAVTGKYFNIYAPAYGSPANGYPTFDRSKSLRERAGTGGMVSQRYTGLYLQDELGFLDNKIRLTLAGRYTYVKDISYGTGVDGEKFTPRLGLSATINPETSVYGLYDQSFIPQTGILQGAIKPKPITGNNIEVGIKRDWFNGKWNTTLSAYQITKNNEITAIPGNTQFSAQVGKSQAKGIELDVRGELAPSLNLVANYSYIDSKITKTTDTTLGLREGDLVPGFAKHNANAWLSYKVPTGALKGLGFSGGFSYQANRTTWSWGGPGEKSLPDYFRLDGGMFWEKDRVRLTANVFNILNTYLYSGSYYAYGGYYYWQTEAPRNLRVSLNYTF</sequence>
<dbReference type="Gene3D" id="2.170.130.10">
    <property type="entry name" value="TonB-dependent receptor, plug domain"/>
    <property type="match status" value="1"/>
</dbReference>
<evidence type="ECO:0000256" key="7">
    <source>
        <dbReference type="ARBA" id="ARBA00022729"/>
    </source>
</evidence>
<dbReference type="InterPro" id="IPR010917">
    <property type="entry name" value="TonB_rcpt_CS"/>
</dbReference>
<dbReference type="InterPro" id="IPR036942">
    <property type="entry name" value="Beta-barrel_TonB_sf"/>
</dbReference>
<dbReference type="PANTHER" id="PTHR32552:SF68">
    <property type="entry name" value="FERRICHROME OUTER MEMBRANE TRANSPORTER_PHAGE RECEPTOR"/>
    <property type="match status" value="1"/>
</dbReference>
<evidence type="ECO:0000259" key="17">
    <source>
        <dbReference type="Pfam" id="PF00593"/>
    </source>
</evidence>
<proteinExistence type="inferred from homology"/>
<gene>
    <name evidence="19" type="ORF">QNI19_34870</name>
</gene>
<dbReference type="PANTHER" id="PTHR32552">
    <property type="entry name" value="FERRICHROME IRON RECEPTOR-RELATED"/>
    <property type="match status" value="1"/>
</dbReference>
<evidence type="ECO:0000256" key="4">
    <source>
        <dbReference type="ARBA" id="ARBA00022452"/>
    </source>
</evidence>
<comment type="caution">
    <text evidence="19">The sequence shown here is derived from an EMBL/GenBank/DDBJ whole genome shotgun (WGS) entry which is preliminary data.</text>
</comment>
<keyword evidence="7 16" id="KW-0732">Signal</keyword>
<dbReference type="CDD" id="cd01347">
    <property type="entry name" value="ligand_gated_channel"/>
    <property type="match status" value="1"/>
</dbReference>
<evidence type="ECO:0000259" key="18">
    <source>
        <dbReference type="Pfam" id="PF07715"/>
    </source>
</evidence>
<dbReference type="PROSITE" id="PS01156">
    <property type="entry name" value="TONB_DEPENDENT_REC_2"/>
    <property type="match status" value="1"/>
</dbReference>
<dbReference type="InterPro" id="IPR039426">
    <property type="entry name" value="TonB-dep_rcpt-like"/>
</dbReference>
<evidence type="ECO:0000256" key="9">
    <source>
        <dbReference type="ARBA" id="ARBA00023065"/>
    </source>
</evidence>
<dbReference type="PROSITE" id="PS52016">
    <property type="entry name" value="TONB_DEPENDENT_REC_3"/>
    <property type="match status" value="1"/>
</dbReference>
<evidence type="ECO:0000256" key="3">
    <source>
        <dbReference type="ARBA" id="ARBA00022448"/>
    </source>
</evidence>
<evidence type="ECO:0000256" key="11">
    <source>
        <dbReference type="ARBA" id="ARBA00023136"/>
    </source>
</evidence>
<organism evidence="19 20">
    <name type="scientific">Xanthocytophaga flava</name>
    <dbReference type="NCBI Taxonomy" id="3048013"/>
    <lineage>
        <taxon>Bacteria</taxon>
        <taxon>Pseudomonadati</taxon>
        <taxon>Bacteroidota</taxon>
        <taxon>Cytophagia</taxon>
        <taxon>Cytophagales</taxon>
        <taxon>Rhodocytophagaceae</taxon>
        <taxon>Xanthocytophaga</taxon>
    </lineage>
</organism>
<keyword evidence="12 19" id="KW-0675">Receptor</keyword>
<evidence type="ECO:0000256" key="12">
    <source>
        <dbReference type="ARBA" id="ARBA00023170"/>
    </source>
</evidence>
<evidence type="ECO:0000256" key="2">
    <source>
        <dbReference type="ARBA" id="ARBA00009810"/>
    </source>
</evidence>
<evidence type="ECO:0000313" key="20">
    <source>
        <dbReference type="Proteomes" id="UP001228581"/>
    </source>
</evidence>
<dbReference type="EMBL" id="JASJOT010000041">
    <property type="protein sequence ID" value="MDJ1498178.1"/>
    <property type="molecule type" value="Genomic_DNA"/>
</dbReference>
<accession>A0ABT7CWN1</accession>
<keyword evidence="4 14" id="KW-1134">Transmembrane beta strand</keyword>
<feature type="domain" description="TonB-dependent receptor-like beta-barrel" evidence="17">
    <location>
        <begin position="308"/>
        <end position="762"/>
    </location>
</feature>
<keyword evidence="5" id="KW-0410">Iron transport</keyword>
<dbReference type="SUPFAM" id="SSF49452">
    <property type="entry name" value="Starch-binding domain-like"/>
    <property type="match status" value="1"/>
</dbReference>
<evidence type="ECO:0000313" key="19">
    <source>
        <dbReference type="EMBL" id="MDJ1498178.1"/>
    </source>
</evidence>
<comment type="subcellular location">
    <subcellularLocation>
        <location evidence="1 14">Cell outer membrane</location>
        <topology evidence="1 14">Multi-pass membrane protein</topology>
    </subcellularLocation>
</comment>
<dbReference type="Pfam" id="PF07715">
    <property type="entry name" value="Plug"/>
    <property type="match status" value="1"/>
</dbReference>
<dbReference type="Proteomes" id="UP001228581">
    <property type="component" value="Unassembled WGS sequence"/>
</dbReference>
<keyword evidence="13 14" id="KW-0998">Cell outer membrane</keyword>
<keyword evidence="8" id="KW-0408">Iron</keyword>
<evidence type="ECO:0000256" key="15">
    <source>
        <dbReference type="RuleBase" id="RU003357"/>
    </source>
</evidence>
<keyword evidence="3 14" id="KW-0813">Transport</keyword>
<dbReference type="NCBIfam" id="TIGR01783">
    <property type="entry name" value="TonB-siderophor"/>
    <property type="match status" value="1"/>
</dbReference>
<dbReference type="Gene3D" id="2.40.170.20">
    <property type="entry name" value="TonB-dependent receptor, beta-barrel domain"/>
    <property type="match status" value="1"/>
</dbReference>
<protein>
    <submittedName>
        <fullName evidence="19">TonB-dependent receptor</fullName>
    </submittedName>
</protein>
<dbReference type="SUPFAM" id="SSF56935">
    <property type="entry name" value="Porins"/>
    <property type="match status" value="1"/>
</dbReference>
<dbReference type="InterPro" id="IPR013784">
    <property type="entry name" value="Carb-bd-like_fold"/>
</dbReference>
<dbReference type="RefSeq" id="WP_314004408.1">
    <property type="nucleotide sequence ID" value="NZ_JASJOT010000041.1"/>
</dbReference>
<keyword evidence="10 15" id="KW-0798">TonB box</keyword>
<dbReference type="Pfam" id="PF13715">
    <property type="entry name" value="CarbopepD_reg_2"/>
    <property type="match status" value="1"/>
</dbReference>
<keyword evidence="20" id="KW-1185">Reference proteome</keyword>
<comment type="similarity">
    <text evidence="2 14 15">Belongs to the TonB-dependent receptor family.</text>
</comment>
<dbReference type="InterPro" id="IPR000531">
    <property type="entry name" value="Beta-barrel_TonB"/>
</dbReference>
<dbReference type="Gene3D" id="2.60.40.1120">
    <property type="entry name" value="Carboxypeptidase-like, regulatory domain"/>
    <property type="match status" value="1"/>
</dbReference>
<evidence type="ECO:0000256" key="1">
    <source>
        <dbReference type="ARBA" id="ARBA00004571"/>
    </source>
</evidence>
<dbReference type="InterPro" id="IPR010105">
    <property type="entry name" value="TonB_sidphr_rcpt"/>
</dbReference>
<evidence type="ECO:0000256" key="5">
    <source>
        <dbReference type="ARBA" id="ARBA00022496"/>
    </source>
</evidence>
<dbReference type="InterPro" id="IPR012910">
    <property type="entry name" value="Plug_dom"/>
</dbReference>
<evidence type="ECO:0000256" key="14">
    <source>
        <dbReference type="PROSITE-ProRule" id="PRU01360"/>
    </source>
</evidence>
<evidence type="ECO:0000256" key="6">
    <source>
        <dbReference type="ARBA" id="ARBA00022692"/>
    </source>
</evidence>